<accession>A0A5A5U2S1</accession>
<gene>
    <name evidence="1" type="ORF">LCIT_13850</name>
</gene>
<dbReference type="OMA" id="DVHRRKI"/>
<dbReference type="GO" id="GO:0003700">
    <property type="term" value="F:DNA-binding transcription factor activity"/>
    <property type="evidence" value="ECO:0007669"/>
    <property type="project" value="InterPro"/>
</dbReference>
<dbReference type="Gene3D" id="1.10.1740.10">
    <property type="match status" value="1"/>
</dbReference>
<protein>
    <submittedName>
        <fullName evidence="1">Uncharacterized protein</fullName>
    </submittedName>
</protein>
<dbReference type="GeneID" id="61101424"/>
<dbReference type="GO" id="GO:0006352">
    <property type="term" value="P:DNA-templated transcription initiation"/>
    <property type="evidence" value="ECO:0007669"/>
    <property type="project" value="InterPro"/>
</dbReference>
<dbReference type="InterPro" id="IPR013325">
    <property type="entry name" value="RNA_pol_sigma_r2"/>
</dbReference>
<proteinExistence type="predicted"/>
<evidence type="ECO:0000313" key="2">
    <source>
        <dbReference type="Proteomes" id="UP000323274"/>
    </source>
</evidence>
<dbReference type="SUPFAM" id="SSF88946">
    <property type="entry name" value="Sigma2 domain of RNA polymerase sigma factors"/>
    <property type="match status" value="1"/>
</dbReference>
<evidence type="ECO:0000313" key="1">
    <source>
        <dbReference type="EMBL" id="GDZ84143.1"/>
    </source>
</evidence>
<name>A0A5A5U2S1_LEUCI</name>
<reference evidence="1 2" key="1">
    <citation type="submission" date="2019-04" db="EMBL/GenBank/DDBJ databases">
        <title>A pseudo-fructophilic Leuconostoc citreum strain F192-5 isolated from peel of satsuma mandarin: the first report for isolation and characterization of strain-dependent fructophilic-like characteristics.</title>
        <authorList>
            <person name="Maeno S."/>
            <person name="Tanizawa Y."/>
            <person name="Kajikawa A."/>
            <person name="Kanesaki Y."/>
            <person name="Kubota E."/>
            <person name="Arita M."/>
            <person name="Leon D."/>
            <person name="Endo A."/>
        </authorList>
    </citation>
    <scope>NUCLEOTIDE SEQUENCE [LARGE SCALE GENOMIC DNA]</scope>
    <source>
        <strain evidence="1 2">F192-5</strain>
    </source>
</reference>
<dbReference type="AlphaFoldDB" id="A0A5A5U2S1"/>
<organism evidence="1 2">
    <name type="scientific">Leuconostoc citreum</name>
    <dbReference type="NCBI Taxonomy" id="33964"/>
    <lineage>
        <taxon>Bacteria</taxon>
        <taxon>Bacillati</taxon>
        <taxon>Bacillota</taxon>
        <taxon>Bacilli</taxon>
        <taxon>Lactobacillales</taxon>
        <taxon>Lactobacillaceae</taxon>
        <taxon>Leuconostoc</taxon>
    </lineage>
</organism>
<sequence length="186" mass="21087">MGKDKLVPVVHAAQRGHDFAYHVLIKHLKGAVFDVHRRKISGRMTADDWYADGLEVLIKCVNKFDTRQPRAKFSTYFITALSNHATDLVRAHYTAKSDFEKTIMSDSAEADGYCFEQGTDTYNPEKLVILKDMLQHTELAQTAEFKKAALHFLGVKAMTTSSSGRRLEQMQYRLKKAINHAIEAPL</sequence>
<dbReference type="Proteomes" id="UP000323274">
    <property type="component" value="Unassembled WGS sequence"/>
</dbReference>
<dbReference type="EMBL" id="BJJW01000008">
    <property type="protein sequence ID" value="GDZ84143.1"/>
    <property type="molecule type" value="Genomic_DNA"/>
</dbReference>
<comment type="caution">
    <text evidence="1">The sequence shown here is derived from an EMBL/GenBank/DDBJ whole genome shotgun (WGS) entry which is preliminary data.</text>
</comment>
<dbReference type="RefSeq" id="WP_004899328.1">
    <property type="nucleotide sequence ID" value="NZ_BJJW01000008.1"/>
</dbReference>